<organism evidence="3 4">
    <name type="scientific">Dokdonella soli</name>
    <dbReference type="NCBI Taxonomy" id="529810"/>
    <lineage>
        <taxon>Bacteria</taxon>
        <taxon>Pseudomonadati</taxon>
        <taxon>Pseudomonadota</taxon>
        <taxon>Gammaproteobacteria</taxon>
        <taxon>Lysobacterales</taxon>
        <taxon>Rhodanobacteraceae</taxon>
        <taxon>Dokdonella</taxon>
    </lineage>
</organism>
<reference evidence="3 4" key="1">
    <citation type="journal article" date="2019" name="Int. J. Syst. Evol. Microbiol.">
        <title>The Global Catalogue of Microorganisms (GCM) 10K type strain sequencing project: providing services to taxonomists for standard genome sequencing and annotation.</title>
        <authorList>
            <consortium name="The Broad Institute Genomics Platform"/>
            <consortium name="The Broad Institute Genome Sequencing Center for Infectious Disease"/>
            <person name="Wu L."/>
            <person name="Ma J."/>
        </authorList>
    </citation>
    <scope>NUCLEOTIDE SEQUENCE [LARGE SCALE GENOMIC DNA]</scope>
    <source>
        <strain evidence="3 4">JCM 15421</strain>
    </source>
</reference>
<proteinExistence type="predicted"/>
<name>A0ABN1IDX7_9GAMM</name>
<evidence type="ECO:0000313" key="4">
    <source>
        <dbReference type="Proteomes" id="UP001501523"/>
    </source>
</evidence>
<dbReference type="Pfam" id="PF17289">
    <property type="entry name" value="Terminase_6C"/>
    <property type="match status" value="1"/>
</dbReference>
<protein>
    <submittedName>
        <fullName evidence="3">Phage terminase large subunit</fullName>
    </submittedName>
</protein>
<evidence type="ECO:0000313" key="3">
    <source>
        <dbReference type="EMBL" id="GAA0709837.1"/>
    </source>
</evidence>
<feature type="domain" description="Terminase large subunit gp17-like C-terminal" evidence="2">
    <location>
        <begin position="315"/>
        <end position="455"/>
    </location>
</feature>
<evidence type="ECO:0000259" key="2">
    <source>
        <dbReference type="Pfam" id="PF17289"/>
    </source>
</evidence>
<comment type="caution">
    <text evidence="3">The sequence shown here is derived from an EMBL/GenBank/DDBJ whole genome shotgun (WGS) entry which is preliminary data.</text>
</comment>
<evidence type="ECO:0000256" key="1">
    <source>
        <dbReference type="ARBA" id="ARBA00022612"/>
    </source>
</evidence>
<dbReference type="EMBL" id="BAAAEU010000005">
    <property type="protein sequence ID" value="GAA0709837.1"/>
    <property type="molecule type" value="Genomic_DNA"/>
</dbReference>
<keyword evidence="1" id="KW-1188">Viral release from host cell</keyword>
<dbReference type="InterPro" id="IPR006517">
    <property type="entry name" value="Phage_terminase_lsu-like_C"/>
</dbReference>
<sequence>MNLLTPHEMDVALRLDLSTFIHRTFLELNPGTPYRHSEYIDVIASKLRDCFLGRTRRLIINLPPRHTKSIAASVAFPAWVLGLNPSARIIACSYAQDLANKHSMDTRAVMESPWFKRAFRARLSRERNAMQEFTTTAKGSRLATSIGGVLTGRGGDFLIIDDPTKPEDAISDAMRKKANEWFDSTLYSQQNDRTTSCIILIMHRLHEDDLTGHVLEQEPWERISFPVIAEQDEAISYDTPLGPRTYRRSLGGILHPDRETPETLAQTRATIGEYHYAGQYMQAPAPLGGGLVKLVWLQRYSLDEKPASFDQIVCSWDTANKPTELADYSAGTVWGVKDGHAYLLHVVREKMNYPQLKRTVAQVAHEYRATTILIEDKAAGTQLIQELRQDGIHGVQAYEPRGDKLMRLHAQTATMESGFVHVPERAPWLAEYLHELTTFPGSRYDDQVDSTSQALEWIKCGQNNLGLLLYYREENARRRAAQGACQYG</sequence>
<dbReference type="RefSeq" id="WP_343787927.1">
    <property type="nucleotide sequence ID" value="NZ_BAAAEU010000005.1"/>
</dbReference>
<accession>A0ABN1IDX7</accession>
<dbReference type="Gene3D" id="3.30.420.240">
    <property type="match status" value="1"/>
</dbReference>
<dbReference type="NCBIfam" id="TIGR01630">
    <property type="entry name" value="psiM2_ORF9"/>
    <property type="match status" value="1"/>
</dbReference>
<dbReference type="InterPro" id="IPR035421">
    <property type="entry name" value="Terminase_6C"/>
</dbReference>
<gene>
    <name evidence="3" type="primary">terL</name>
    <name evidence="3" type="ORF">GCM10009105_10590</name>
</gene>
<dbReference type="Proteomes" id="UP001501523">
    <property type="component" value="Unassembled WGS sequence"/>
</dbReference>
<keyword evidence="4" id="KW-1185">Reference proteome</keyword>